<name>A0A914R8S3_PAREQ</name>
<proteinExistence type="predicted"/>
<sequence length="101" mass="11274">MQRFLGGIFPAALADDTGYGLNEVVVDIFQLGARKHTALLRMNEVRASIHRGIRAVDELLIECQNALNADDLIPDISEHNTEVRFANLFFSKEAKILAHVK</sequence>
<keyword evidence="1" id="KW-1185">Reference proteome</keyword>
<evidence type="ECO:0000313" key="2">
    <source>
        <dbReference type="WBParaSite" id="PEQ_0000305501-mRNA-1"/>
    </source>
</evidence>
<dbReference type="AlphaFoldDB" id="A0A914R8S3"/>
<protein>
    <submittedName>
        <fullName evidence="2">DDE Tnp4 domain-containing protein</fullName>
    </submittedName>
</protein>
<organism evidence="1 2">
    <name type="scientific">Parascaris equorum</name>
    <name type="common">Equine roundworm</name>
    <dbReference type="NCBI Taxonomy" id="6256"/>
    <lineage>
        <taxon>Eukaryota</taxon>
        <taxon>Metazoa</taxon>
        <taxon>Ecdysozoa</taxon>
        <taxon>Nematoda</taxon>
        <taxon>Chromadorea</taxon>
        <taxon>Rhabditida</taxon>
        <taxon>Spirurina</taxon>
        <taxon>Ascaridomorpha</taxon>
        <taxon>Ascaridoidea</taxon>
        <taxon>Ascarididae</taxon>
        <taxon>Parascaris</taxon>
    </lineage>
</organism>
<accession>A0A914R8S3</accession>
<evidence type="ECO:0000313" key="1">
    <source>
        <dbReference type="Proteomes" id="UP000887564"/>
    </source>
</evidence>
<reference evidence="2" key="1">
    <citation type="submission" date="2022-11" db="UniProtKB">
        <authorList>
            <consortium name="WormBaseParasite"/>
        </authorList>
    </citation>
    <scope>IDENTIFICATION</scope>
</reference>
<dbReference type="Proteomes" id="UP000887564">
    <property type="component" value="Unplaced"/>
</dbReference>
<dbReference type="WBParaSite" id="PEQ_0000305501-mRNA-1">
    <property type="protein sequence ID" value="PEQ_0000305501-mRNA-1"/>
    <property type="gene ID" value="PEQ_0000305501"/>
</dbReference>